<evidence type="ECO:0000259" key="8">
    <source>
        <dbReference type="PROSITE" id="PS50008"/>
    </source>
</evidence>
<dbReference type="Gene3D" id="3.20.20.190">
    <property type="entry name" value="Phosphatidylinositol (PI) phosphodiesterase"/>
    <property type="match status" value="1"/>
</dbReference>
<keyword evidence="5" id="KW-0442">Lipid degradation</keyword>
<dbReference type="EC" id="3.1.4.11" evidence="5"/>
<dbReference type="InterPro" id="IPR035892">
    <property type="entry name" value="C2_domain_sf"/>
</dbReference>
<dbReference type="SUPFAM" id="SSF47473">
    <property type="entry name" value="EF-hand"/>
    <property type="match status" value="1"/>
</dbReference>
<comment type="subcellular location">
    <subcellularLocation>
        <location evidence="1">Cytoplasm</location>
    </subcellularLocation>
</comment>
<dbReference type="InterPro" id="IPR001192">
    <property type="entry name" value="PI-PLC_fam"/>
</dbReference>
<dbReference type="FunFam" id="2.30.29.30:FF:000025">
    <property type="entry name" value="Phosphoinositide phospholipase C"/>
    <property type="match status" value="1"/>
</dbReference>
<feature type="domain" description="C2" evidence="7">
    <location>
        <begin position="604"/>
        <end position="733"/>
    </location>
</feature>
<evidence type="ECO:0000259" key="6">
    <source>
        <dbReference type="PROSITE" id="PS50003"/>
    </source>
</evidence>
<dbReference type="Gene3D" id="2.60.40.150">
    <property type="entry name" value="C2 domain"/>
    <property type="match status" value="1"/>
</dbReference>
<gene>
    <name evidence="9" type="primary">PLCL1</name>
</gene>
<dbReference type="GO" id="GO:0005737">
    <property type="term" value="C:cytoplasm"/>
    <property type="evidence" value="ECO:0007669"/>
    <property type="project" value="UniProtKB-SubCell"/>
</dbReference>
<feature type="domain" description="PH" evidence="6">
    <location>
        <begin position="16"/>
        <end position="126"/>
    </location>
</feature>
<dbReference type="PROSITE" id="PS50008">
    <property type="entry name" value="PIPLC_Y_DOMAIN"/>
    <property type="match status" value="1"/>
</dbReference>
<dbReference type="PROSITE" id="PS50004">
    <property type="entry name" value="C2"/>
    <property type="match status" value="1"/>
</dbReference>
<evidence type="ECO:0000256" key="1">
    <source>
        <dbReference type="ARBA" id="ARBA00004496"/>
    </source>
</evidence>
<dbReference type="SUPFAM" id="SSF50729">
    <property type="entry name" value="PH domain-like"/>
    <property type="match status" value="1"/>
</dbReference>
<dbReference type="InterPro" id="IPR000909">
    <property type="entry name" value="PLipase_C_PInositol-sp_X_dom"/>
</dbReference>
<accession>A0A8C5S2M8</accession>
<dbReference type="Pfam" id="PF00388">
    <property type="entry name" value="PI-PLC-X"/>
    <property type="match status" value="1"/>
</dbReference>
<comment type="catalytic activity">
    <reaction evidence="5">
        <text>a 1,2-diacyl-sn-glycero-3-phospho-(1D-myo-inositol-4,5-bisphosphate) + H2O = 1D-myo-inositol 1,4,5-trisphosphate + a 1,2-diacyl-sn-glycerol + H(+)</text>
        <dbReference type="Rhea" id="RHEA:33179"/>
        <dbReference type="ChEBI" id="CHEBI:15377"/>
        <dbReference type="ChEBI" id="CHEBI:15378"/>
        <dbReference type="ChEBI" id="CHEBI:17815"/>
        <dbReference type="ChEBI" id="CHEBI:58456"/>
        <dbReference type="ChEBI" id="CHEBI:203600"/>
        <dbReference type="EC" id="3.1.4.11"/>
    </reaction>
</comment>
<keyword evidence="10" id="KW-1185">Reference proteome</keyword>
<dbReference type="SMART" id="SM00233">
    <property type="entry name" value="PH"/>
    <property type="match status" value="1"/>
</dbReference>
<dbReference type="CDD" id="cd00275">
    <property type="entry name" value="C2_PLC_like"/>
    <property type="match status" value="1"/>
</dbReference>
<dbReference type="CDD" id="cd16222">
    <property type="entry name" value="EFh_PRIP1"/>
    <property type="match status" value="1"/>
</dbReference>
<dbReference type="InterPro" id="IPR011993">
    <property type="entry name" value="PH-like_dom_sf"/>
</dbReference>
<dbReference type="Pfam" id="PF00168">
    <property type="entry name" value="C2"/>
    <property type="match status" value="1"/>
</dbReference>
<dbReference type="GO" id="GO:0007214">
    <property type="term" value="P:gamma-aminobutyric acid signaling pathway"/>
    <property type="evidence" value="ECO:0007669"/>
    <property type="project" value="TreeGrafter"/>
</dbReference>
<dbReference type="FunFam" id="3.20.20.190:FF:000001">
    <property type="entry name" value="Phosphoinositide phospholipase C"/>
    <property type="match status" value="1"/>
</dbReference>
<dbReference type="GO" id="GO:0004435">
    <property type="term" value="F:phosphatidylinositol-4,5-bisphosphate phospholipase C activity"/>
    <property type="evidence" value="ECO:0007669"/>
    <property type="project" value="UniProtKB-EC"/>
</dbReference>
<protein>
    <recommendedName>
        <fullName evidence="5">Phosphoinositide phospholipase C</fullName>
        <ecNumber evidence="5">3.1.4.11</ecNumber>
    </recommendedName>
</protein>
<keyword evidence="3" id="KW-0597">Phosphoprotein</keyword>
<organism evidence="9 10">
    <name type="scientific">Laticauda laticaudata</name>
    <name type="common">Blue-ringed sea krait</name>
    <name type="synonym">Blue-lipped sea krait</name>
    <dbReference type="NCBI Taxonomy" id="8630"/>
    <lineage>
        <taxon>Eukaryota</taxon>
        <taxon>Metazoa</taxon>
        <taxon>Chordata</taxon>
        <taxon>Craniata</taxon>
        <taxon>Vertebrata</taxon>
        <taxon>Euteleostomi</taxon>
        <taxon>Lepidosauria</taxon>
        <taxon>Squamata</taxon>
        <taxon>Bifurcata</taxon>
        <taxon>Unidentata</taxon>
        <taxon>Episquamata</taxon>
        <taxon>Toxicofera</taxon>
        <taxon>Serpentes</taxon>
        <taxon>Colubroidea</taxon>
        <taxon>Elapidae</taxon>
        <taxon>Laticaudinae</taxon>
        <taxon>Laticauda</taxon>
    </lineage>
</organism>
<dbReference type="CDD" id="cd13364">
    <property type="entry name" value="PH_PLC_eta"/>
    <property type="match status" value="1"/>
</dbReference>
<evidence type="ECO:0000259" key="7">
    <source>
        <dbReference type="PROSITE" id="PS50004"/>
    </source>
</evidence>
<name>A0A8C5S2M8_LATLA</name>
<dbReference type="SMART" id="SM00239">
    <property type="entry name" value="C2"/>
    <property type="match status" value="1"/>
</dbReference>
<dbReference type="InterPro" id="IPR001849">
    <property type="entry name" value="PH_domain"/>
</dbReference>
<dbReference type="InterPro" id="IPR000008">
    <property type="entry name" value="C2_dom"/>
</dbReference>
<evidence type="ECO:0000256" key="2">
    <source>
        <dbReference type="ARBA" id="ARBA00022490"/>
    </source>
</evidence>
<dbReference type="GeneTree" id="ENSGT00940000158407"/>
<dbReference type="Proteomes" id="UP000694406">
    <property type="component" value="Unplaced"/>
</dbReference>
<dbReference type="FunFam" id="2.60.40.150:FF:000017">
    <property type="entry name" value="Phosphoinositide phospholipase C"/>
    <property type="match status" value="1"/>
</dbReference>
<keyword evidence="4" id="KW-0807">Transducer</keyword>
<dbReference type="GO" id="GO:0051209">
    <property type="term" value="P:release of sequestered calcium ion into cytosol"/>
    <property type="evidence" value="ECO:0007669"/>
    <property type="project" value="TreeGrafter"/>
</dbReference>
<dbReference type="CDD" id="cd08597">
    <property type="entry name" value="PI-PLCc_PRIP_metazoa"/>
    <property type="match status" value="1"/>
</dbReference>
<dbReference type="Pfam" id="PF09279">
    <property type="entry name" value="EF-hand_like"/>
    <property type="match status" value="1"/>
</dbReference>
<dbReference type="InterPro" id="IPR017946">
    <property type="entry name" value="PLC-like_Pdiesterase_TIM-brl"/>
</dbReference>
<dbReference type="SUPFAM" id="SSF49562">
    <property type="entry name" value="C2 domain (Calcium/lipid-binding domain, CaLB)"/>
    <property type="match status" value="1"/>
</dbReference>
<dbReference type="Gene3D" id="1.10.238.10">
    <property type="entry name" value="EF-hand"/>
    <property type="match status" value="1"/>
</dbReference>
<keyword evidence="2" id="KW-0963">Cytoplasm</keyword>
<keyword evidence="5" id="KW-0378">Hydrolase</keyword>
<evidence type="ECO:0000256" key="4">
    <source>
        <dbReference type="ARBA" id="ARBA00023224"/>
    </source>
</evidence>
<dbReference type="SMART" id="SM00148">
    <property type="entry name" value="PLCXc"/>
    <property type="match status" value="1"/>
</dbReference>
<evidence type="ECO:0000313" key="9">
    <source>
        <dbReference type="Ensembl" id="ENSLLTP00000010528.1"/>
    </source>
</evidence>
<evidence type="ECO:0000256" key="5">
    <source>
        <dbReference type="RuleBase" id="RU361133"/>
    </source>
</evidence>
<dbReference type="AlphaFoldDB" id="A0A8C5S2M8"/>
<dbReference type="GO" id="GO:0016042">
    <property type="term" value="P:lipid catabolic process"/>
    <property type="evidence" value="ECO:0007669"/>
    <property type="project" value="UniProtKB-KW"/>
</dbReference>
<dbReference type="PROSITE" id="PS50003">
    <property type="entry name" value="PH_DOMAIN"/>
    <property type="match status" value="1"/>
</dbReference>
<dbReference type="PROSITE" id="PS50007">
    <property type="entry name" value="PIPLC_X_DOMAIN"/>
    <property type="match status" value="1"/>
</dbReference>
<proteinExistence type="predicted"/>
<sequence length="761" mass="86918">ECLVLEIQITTDDCISFMQAGCELKKVRLNSRIYNRFFTLDPDLQALRWEPSKKDSEKAKLDISAIKEIRLGKNTETFRNNGLADQISEDCAFSIIHGENYESLDLVANSADVANIWVSGLQYLVSRTKQCLDLIESSQNTPRFAWLTSVFEAADVEGNGIMLEDTVVELIKQLNPALKESKIRLKFKEIQRSKEKLTTRVTTEEFCEAYTELCTRPEVYFLLVQISKNKEYVDAKDLMLFLEAEQGVAGITEDICLDIIRRYEFSQEGQLKGFLAIDGFTQYLLSPECDIFDTTHKRVVQDMTQSLSHYYINSSHNTYLIEDQVRGPADINGYIRALKMNCRSIELDVCDGPDNEPIICNRNNRASLLSFKYVIEIINKLAFVSSEYPLILCLQNHCSIQQQKTMAEHMKKTFGTKLYTDVPLPSEMYLPSPEKLKKKIIIKAKKLPYGKDLLEGEVTDEDEEAEISRRKSEEYLGDPKMTWLCKELSDLVTICKSVQFKDFENSMKKQNYWEMCSFSEGEASKIANECPEDFVNYNKRFLSRIYPSAMRIDSSNVNPQDFWNCGCQIVAMNYQTPGPMMDLHTGWFLQNGGCGYVLRPSVMREEVSYFSANTKGIVPGASPQVLHVKIISGQNFPKPKGACAKGDVIDPYVCLEIHGIPADCTEQRTKTVQQNSDNPIFDESFEFEINLPELAMIRFVVLDDDYIGDEFIGQYTIPLECLQSGYRHIPLRSFIGDIMEHVTLFVHIAITNRSDQIKIAM</sequence>
<dbReference type="GO" id="GO:0032228">
    <property type="term" value="P:regulation of synaptic transmission, GABAergic"/>
    <property type="evidence" value="ECO:0007669"/>
    <property type="project" value="TreeGrafter"/>
</dbReference>
<dbReference type="InterPro" id="IPR015359">
    <property type="entry name" value="PLC_EF-hand-like"/>
</dbReference>
<dbReference type="PANTHER" id="PTHR10336">
    <property type="entry name" value="PHOSPHOINOSITIDE-SPECIFIC PHOSPHOLIPASE C FAMILY PROTEIN"/>
    <property type="match status" value="1"/>
</dbReference>
<evidence type="ECO:0000256" key="3">
    <source>
        <dbReference type="ARBA" id="ARBA00022553"/>
    </source>
</evidence>
<dbReference type="FunFam" id="1.10.238.10:FF:000005">
    <property type="entry name" value="Phosphoinositide phospholipase C"/>
    <property type="match status" value="1"/>
</dbReference>
<dbReference type="PRINTS" id="PR00390">
    <property type="entry name" value="PHPHLIPASEC"/>
</dbReference>
<reference evidence="9" key="1">
    <citation type="submission" date="2025-08" db="UniProtKB">
        <authorList>
            <consortium name="Ensembl"/>
        </authorList>
    </citation>
    <scope>IDENTIFICATION</scope>
</reference>
<dbReference type="Gene3D" id="2.30.29.30">
    <property type="entry name" value="Pleckstrin-homology domain (PH domain)/Phosphotyrosine-binding domain (PTB)"/>
    <property type="match status" value="1"/>
</dbReference>
<feature type="domain" description="PI-PLC Y-box" evidence="8">
    <location>
        <begin position="488"/>
        <end position="604"/>
    </location>
</feature>
<dbReference type="Pfam" id="PF16457">
    <property type="entry name" value="PH_12"/>
    <property type="match status" value="1"/>
</dbReference>
<dbReference type="GO" id="GO:0048015">
    <property type="term" value="P:phosphatidylinositol-mediated signaling"/>
    <property type="evidence" value="ECO:0007669"/>
    <property type="project" value="TreeGrafter"/>
</dbReference>
<reference evidence="9" key="2">
    <citation type="submission" date="2025-09" db="UniProtKB">
        <authorList>
            <consortium name="Ensembl"/>
        </authorList>
    </citation>
    <scope>IDENTIFICATION</scope>
</reference>
<evidence type="ECO:0000313" key="10">
    <source>
        <dbReference type="Proteomes" id="UP000694406"/>
    </source>
</evidence>
<dbReference type="Ensembl" id="ENSLLTT00000010918.1">
    <property type="protein sequence ID" value="ENSLLTP00000010528.1"/>
    <property type="gene ID" value="ENSLLTG00000008045.1"/>
</dbReference>
<dbReference type="PANTHER" id="PTHR10336:SF102">
    <property type="entry name" value="INACTIVE PHOSPHOLIPASE C-LIKE PROTEIN 1"/>
    <property type="match status" value="1"/>
</dbReference>
<dbReference type="InterPro" id="IPR011992">
    <property type="entry name" value="EF-hand-dom_pair"/>
</dbReference>
<dbReference type="SUPFAM" id="SSF51695">
    <property type="entry name" value="PLC-like phosphodiesterases"/>
    <property type="match status" value="1"/>
</dbReference>
<dbReference type="GO" id="GO:0046488">
    <property type="term" value="P:phosphatidylinositol metabolic process"/>
    <property type="evidence" value="ECO:0007669"/>
    <property type="project" value="TreeGrafter"/>
</dbReference>
<keyword evidence="5" id="KW-0443">Lipid metabolism</keyword>
<dbReference type="Pfam" id="PF00387">
    <property type="entry name" value="PI-PLC-Y"/>
    <property type="match status" value="1"/>
</dbReference>
<dbReference type="InterPro" id="IPR001711">
    <property type="entry name" value="PLipase_C_Pinositol-sp_Y"/>
</dbReference>
<dbReference type="SMART" id="SM00149">
    <property type="entry name" value="PLCYc"/>
    <property type="match status" value="1"/>
</dbReference>